<evidence type="ECO:0000313" key="4">
    <source>
        <dbReference type="Proteomes" id="UP000658997"/>
    </source>
</evidence>
<feature type="signal peptide" evidence="2">
    <location>
        <begin position="1"/>
        <end position="20"/>
    </location>
</feature>
<proteinExistence type="predicted"/>
<comment type="caution">
    <text evidence="3">The sequence shown here is derived from an EMBL/GenBank/DDBJ whole genome shotgun (WGS) entry which is preliminary data.</text>
</comment>
<keyword evidence="4" id="KW-1185">Reference proteome</keyword>
<evidence type="ECO:0000256" key="2">
    <source>
        <dbReference type="SAM" id="SignalP"/>
    </source>
</evidence>
<feature type="region of interest" description="Disordered" evidence="1">
    <location>
        <begin position="71"/>
        <end position="164"/>
    </location>
</feature>
<feature type="region of interest" description="Disordered" evidence="1">
    <location>
        <begin position="344"/>
        <end position="367"/>
    </location>
</feature>
<keyword evidence="2" id="KW-0732">Signal</keyword>
<protein>
    <submittedName>
        <fullName evidence="3">Uncharacterized protein</fullName>
    </submittedName>
</protein>
<accession>A0A8H8QPM4</accession>
<feature type="compositionally biased region" description="Polar residues" evidence="1">
    <location>
        <begin position="438"/>
        <end position="456"/>
    </location>
</feature>
<feature type="chain" id="PRO_5034104812" evidence="2">
    <location>
        <begin position="21"/>
        <end position="456"/>
    </location>
</feature>
<reference evidence="3" key="1">
    <citation type="submission" date="2018-08" db="EMBL/GenBank/DDBJ databases">
        <authorList>
            <person name="Guldener U."/>
        </authorList>
    </citation>
    <scope>NUCLEOTIDE SEQUENCE</scope>
    <source>
        <strain evidence="3">UB2</strain>
    </source>
</reference>
<dbReference type="Proteomes" id="UP000658997">
    <property type="component" value="Unassembled WGS sequence"/>
</dbReference>
<organism evidence="3 4">
    <name type="scientific">Ustilago bromivora</name>
    <dbReference type="NCBI Taxonomy" id="307758"/>
    <lineage>
        <taxon>Eukaryota</taxon>
        <taxon>Fungi</taxon>
        <taxon>Dikarya</taxon>
        <taxon>Basidiomycota</taxon>
        <taxon>Ustilaginomycotina</taxon>
        <taxon>Ustilaginomycetes</taxon>
        <taxon>Ustilaginales</taxon>
        <taxon>Ustilaginaceae</taxon>
        <taxon>Ustilago</taxon>
    </lineage>
</organism>
<feature type="compositionally biased region" description="Low complexity" evidence="1">
    <location>
        <begin position="424"/>
        <end position="437"/>
    </location>
</feature>
<evidence type="ECO:0000313" key="3">
    <source>
        <dbReference type="EMBL" id="SYW81911.1"/>
    </source>
</evidence>
<name>A0A8H8QPM4_9BASI</name>
<feature type="region of interest" description="Disordered" evidence="1">
    <location>
        <begin position="414"/>
        <end position="456"/>
    </location>
</feature>
<feature type="region of interest" description="Disordered" evidence="1">
    <location>
        <begin position="223"/>
        <end position="260"/>
    </location>
</feature>
<dbReference type="AlphaFoldDB" id="A0A8H8QPM4"/>
<gene>
    <name evidence="3" type="ORF">UBRO2_04371</name>
</gene>
<evidence type="ECO:0000256" key="1">
    <source>
        <dbReference type="SAM" id="MobiDB-lite"/>
    </source>
</evidence>
<dbReference type="EMBL" id="ULHB01000100">
    <property type="protein sequence ID" value="SYW81911.1"/>
    <property type="molecule type" value="Genomic_DNA"/>
</dbReference>
<feature type="compositionally biased region" description="Basic and acidic residues" evidence="1">
    <location>
        <begin position="110"/>
        <end position="134"/>
    </location>
</feature>
<sequence length="456" mass="50161">MKLNIAIVALALSSSVLTLAAPMPQAGSSWNILKKAVGKISGKSKSAAQQTSIYSDDYVPQYEEFSDATHPYIPKEHRASGGESSSKSGNEHSPEASPVHRSHGGGDSSKPAERDPRHGGDESGHSTSAPDEHFVGITKLGPPDHYYQPQYAPHIPQYDPYGYNHQSQYAPNYASNAPYDHHQPQYAPPIPQHTPYGYNHQSQYAPNYASNAPYDHHQPQYAPHIPQHDPHTPQNTHAWPYGPPGEVVPQHSSHDAHGFPIGEYHMAAPLGSEFSEKIVEDASEPLSNRLSNLALNHPPPSSSQARRLTYPPPSFTRGGRPTLAIPIRPQGVFVNEPIREPSIRRIGGPIRSSKKGATRDQAEPYQSRSKFMQLVHRVMDKQKIAKESAIQNQGQPMLERQPFLSQAQWKKLLEDRQLGGSGSGRRASSSPAAAGSSMDYSTFNEQDDTASSRFRH</sequence>